<keyword evidence="2 4" id="KW-0238">DNA-binding</keyword>
<dbReference type="InterPro" id="IPR039997">
    <property type="entry name" value="TFE"/>
</dbReference>
<dbReference type="InterPro" id="IPR036388">
    <property type="entry name" value="WH-like_DNA-bd_sf"/>
</dbReference>
<dbReference type="PROSITE" id="PS51344">
    <property type="entry name" value="HTH_TFE_IIE"/>
    <property type="match status" value="1"/>
</dbReference>
<dbReference type="Proteomes" id="UP000594121">
    <property type="component" value="Chromosome"/>
</dbReference>
<evidence type="ECO:0000256" key="1">
    <source>
        <dbReference type="ARBA" id="ARBA00023015"/>
    </source>
</evidence>
<evidence type="ECO:0000256" key="4">
    <source>
        <dbReference type="HAMAP-Rule" id="MF_01909"/>
    </source>
</evidence>
<feature type="domain" description="HTH TFE/IIEalpha-type" evidence="5">
    <location>
        <begin position="2"/>
        <end position="85"/>
    </location>
</feature>
<dbReference type="InterPro" id="IPR017919">
    <property type="entry name" value="TFIIE/TFIIEa_HTH"/>
</dbReference>
<dbReference type="GO" id="GO:0003677">
    <property type="term" value="F:DNA binding"/>
    <property type="evidence" value="ECO:0007669"/>
    <property type="project" value="UniProtKB-KW"/>
</dbReference>
<evidence type="ECO:0000259" key="5">
    <source>
        <dbReference type="PROSITE" id="PS51344"/>
    </source>
</evidence>
<dbReference type="GO" id="GO:0003743">
    <property type="term" value="F:translation initiation factor activity"/>
    <property type="evidence" value="ECO:0007669"/>
    <property type="project" value="UniProtKB-KW"/>
</dbReference>
<keyword evidence="1 4" id="KW-0805">Transcription regulation</keyword>
<dbReference type="GO" id="GO:0006355">
    <property type="term" value="P:regulation of DNA-templated transcription"/>
    <property type="evidence" value="ECO:0007669"/>
    <property type="project" value="InterPro"/>
</dbReference>
<dbReference type="PANTHER" id="PTHR13097">
    <property type="entry name" value="TRANSCRIPTION INITIATION FACTOR IIE, ALPHA SUBUNIT"/>
    <property type="match status" value="1"/>
</dbReference>
<evidence type="ECO:0000313" key="6">
    <source>
        <dbReference type="EMBL" id="QOJ79665.1"/>
    </source>
</evidence>
<keyword evidence="7" id="KW-1185">Reference proteome</keyword>
<keyword evidence="6" id="KW-0648">Protein biosynthesis</keyword>
<evidence type="ECO:0000313" key="7">
    <source>
        <dbReference type="Proteomes" id="UP000594121"/>
    </source>
</evidence>
<dbReference type="AlphaFoldDB" id="A0A7L9FLF2"/>
<comment type="similarity">
    <text evidence="4">Belongs to the TFE family.</text>
</comment>
<comment type="function">
    <text evidence="4">Transcription factor that plays a role in the activation of archaeal genes transcribed by RNA polymerase. Facilitates transcription initiation by enhancing TATA-box recognition by TATA-box-binding protein (Tbp), and transcription factor B (Tfb) and RNA polymerase recruitment. Not absolutely required for transcription in vitro, but particularly important in cases where Tbp or Tfb function is not optimal. It dynamically alters the nucleic acid-binding properties of RNA polymerases by stabilizing the initiation complex and destabilizing elongation complexes. Seems to translocate with the RNA polymerase following initiation and acts by binding to the non template strand of the transcription bubble in elongation complexes.</text>
</comment>
<sequence length="167" mass="19873">MSNEAIIALARKIHGERAEIIIRLLAEKIEVSDEDIARELKLDPAEVRRILNELFESRLVKYRRARDEVIGWYKYYWRITDEPVARILEDRKRLTLSLLEKVLEYERSDEFFVCPKCGKRFSSAEADENGYMCDECREVLEPYDNTEVIRKLEQAIKKLREYNPEAL</sequence>
<organism evidence="6 7">
    <name type="scientific">Infirmifilum lucidum</name>
    <dbReference type="NCBI Taxonomy" id="2776706"/>
    <lineage>
        <taxon>Archaea</taxon>
        <taxon>Thermoproteota</taxon>
        <taxon>Thermoprotei</taxon>
        <taxon>Thermofilales</taxon>
        <taxon>Thermofilaceae</taxon>
        <taxon>Infirmifilum</taxon>
    </lineage>
</organism>
<name>A0A7L9FLF2_9CREN</name>
<dbReference type="InterPro" id="IPR036390">
    <property type="entry name" value="WH_DNA-bd_sf"/>
</dbReference>
<dbReference type="GO" id="GO:0006367">
    <property type="term" value="P:transcription initiation at RNA polymerase II promoter"/>
    <property type="evidence" value="ECO:0007669"/>
    <property type="project" value="InterPro"/>
</dbReference>
<evidence type="ECO:0000256" key="3">
    <source>
        <dbReference type="ARBA" id="ARBA00023163"/>
    </source>
</evidence>
<dbReference type="Gene3D" id="1.10.10.10">
    <property type="entry name" value="Winged helix-like DNA-binding domain superfamily/Winged helix DNA-binding domain"/>
    <property type="match status" value="1"/>
</dbReference>
<dbReference type="RefSeq" id="WP_192819637.1">
    <property type="nucleotide sequence ID" value="NZ_CP062310.1"/>
</dbReference>
<comment type="subunit">
    <text evidence="4">Monomer. Interaction with RNA polymerase subunits RpoF and RpoE is necessary for Tfe stimulatory transcription activity. Able to interact with Tbp and RNA polymerase in the absence of DNA promoter. Interacts both with the preinitiation and elongation complexes.</text>
</comment>
<dbReference type="InterPro" id="IPR016481">
    <property type="entry name" value="TF_E_archaea"/>
</dbReference>
<accession>A0A7L9FLF2</accession>
<keyword evidence="3 4" id="KW-0804">Transcription</keyword>
<dbReference type="InParanoid" id="A0A7L9FLF2"/>
<proteinExistence type="inferred from homology"/>
<dbReference type="SMART" id="SM00531">
    <property type="entry name" value="TFIIE"/>
    <property type="match status" value="1"/>
</dbReference>
<gene>
    <name evidence="4" type="primary">tfe</name>
    <name evidence="6" type="ORF">IG193_04220</name>
</gene>
<keyword evidence="6" id="KW-0396">Initiation factor</keyword>
<dbReference type="PANTHER" id="PTHR13097:SF7">
    <property type="entry name" value="GENERAL TRANSCRIPTION FACTOR IIE SUBUNIT 1"/>
    <property type="match status" value="1"/>
</dbReference>
<comment type="domain">
    <text evidence="4">The winged helix domain is involved in binding to DNA in the preinitiation complex.</text>
</comment>
<dbReference type="InterPro" id="IPR002853">
    <property type="entry name" value="TFIIE_asu"/>
</dbReference>
<dbReference type="KEGG" id="thel:IG193_04220"/>
<dbReference type="Pfam" id="PF02002">
    <property type="entry name" value="TFIIE_alpha"/>
    <property type="match status" value="1"/>
</dbReference>
<dbReference type="PIRSF" id="PIRSF006373">
    <property type="entry name" value="TF_E_archaea"/>
    <property type="match status" value="1"/>
</dbReference>
<dbReference type="SUPFAM" id="SSF46785">
    <property type="entry name" value="Winged helix' DNA-binding domain"/>
    <property type="match status" value="1"/>
</dbReference>
<reference evidence="6 7" key="1">
    <citation type="submission" date="2020-10" db="EMBL/GenBank/DDBJ databases">
        <title>Thermofilum lucidum 3507LT sp. nov. a novel member of Thermofilaceae family isolated from Chile hot spring, and proposal of description order Thermofilales.</title>
        <authorList>
            <person name="Zayulina K.S."/>
            <person name="Elcheninov A.G."/>
            <person name="Toshchakov S.V."/>
            <person name="Kublanov I.V."/>
        </authorList>
    </citation>
    <scope>NUCLEOTIDE SEQUENCE [LARGE SCALE GENOMIC DNA]</scope>
    <source>
        <strain evidence="6 7">3507LT</strain>
    </source>
</reference>
<dbReference type="HAMAP" id="MF_01909">
    <property type="entry name" value="TFE_arch"/>
    <property type="match status" value="1"/>
</dbReference>
<protein>
    <recommendedName>
        <fullName evidence="4">Transcription factor E</fullName>
        <shortName evidence="4">TFE</shortName>
    </recommendedName>
    <alternativeName>
        <fullName evidence="4">TFIIE subunit alpha homolog</fullName>
    </alternativeName>
    <alternativeName>
        <fullName evidence="4">Transcription initiation factor TFIIE</fullName>
    </alternativeName>
</protein>
<evidence type="ECO:0000256" key="2">
    <source>
        <dbReference type="ARBA" id="ARBA00023125"/>
    </source>
</evidence>
<dbReference type="EMBL" id="CP062310">
    <property type="protein sequence ID" value="QOJ79665.1"/>
    <property type="molecule type" value="Genomic_DNA"/>
</dbReference>
<dbReference type="GeneID" id="59149074"/>
<dbReference type="InterPro" id="IPR024550">
    <property type="entry name" value="TFIIEa/SarR/Rpc3_HTH_dom"/>
</dbReference>